<comment type="caution">
    <text evidence="1">The sequence shown here is derived from an EMBL/GenBank/DDBJ whole genome shotgun (WGS) entry which is preliminary data.</text>
</comment>
<evidence type="ECO:0000313" key="1">
    <source>
        <dbReference type="EMBL" id="MEM5533530.1"/>
    </source>
</evidence>
<evidence type="ECO:0008006" key="3">
    <source>
        <dbReference type="Google" id="ProtNLM"/>
    </source>
</evidence>
<gene>
    <name evidence="1" type="ORF">WNY57_13925</name>
</gene>
<name>A0ABU9TIJ6_9GAMM</name>
<protein>
    <recommendedName>
        <fullName evidence="3">Orphan protein</fullName>
    </recommendedName>
</protein>
<dbReference type="EMBL" id="JBBMQX010000010">
    <property type="protein sequence ID" value="MEM5533530.1"/>
    <property type="molecule type" value="Genomic_DNA"/>
</dbReference>
<dbReference type="RefSeq" id="WP_169060493.1">
    <property type="nucleotide sequence ID" value="NZ_JABCAH010000005.1"/>
</dbReference>
<accession>A0ABU9TIJ6</accession>
<keyword evidence="2" id="KW-1185">Reference proteome</keyword>
<dbReference type="Proteomes" id="UP001457661">
    <property type="component" value="Unassembled WGS sequence"/>
</dbReference>
<sequence>MVIHKIQSKPSYASLSLVPLTRGKYNECDSAINTTLASKLTACFKNAHSYLETQDFAINNL</sequence>
<organism evidence="1 2">
    <name type="scientific">Pseudoalteromonas arctica</name>
    <dbReference type="NCBI Taxonomy" id="394751"/>
    <lineage>
        <taxon>Bacteria</taxon>
        <taxon>Pseudomonadati</taxon>
        <taxon>Pseudomonadota</taxon>
        <taxon>Gammaproteobacteria</taxon>
        <taxon>Alteromonadales</taxon>
        <taxon>Pseudoalteromonadaceae</taxon>
        <taxon>Pseudoalteromonas</taxon>
    </lineage>
</organism>
<proteinExistence type="predicted"/>
<reference evidence="1 2" key="1">
    <citation type="submission" date="2024-03" db="EMBL/GenBank/DDBJ databases">
        <title>Community enrichment and isolation of bacterial strains for fucoidan degradation.</title>
        <authorList>
            <person name="Sichert A."/>
        </authorList>
    </citation>
    <scope>NUCLEOTIDE SEQUENCE [LARGE SCALE GENOMIC DNA]</scope>
    <source>
        <strain evidence="1 2">AS26</strain>
    </source>
</reference>
<evidence type="ECO:0000313" key="2">
    <source>
        <dbReference type="Proteomes" id="UP001457661"/>
    </source>
</evidence>